<accession>A0ABY4SC61</accession>
<sequence>MSKPPVIGIFGGHTVYELGPPADVEAFFQAVVTAMTRWPDDAPGSLLLDRLYRRYLHAEALPAARQAMAAVQARFARLGTDDPAFRAAREASADPASRLPAQAATGAALFGLWFTRFDEAVDAALSFQAEFGIYQAVRLVIADMPGFMIDKKRPLPQYDALEGPPFWQRSAAP</sequence>
<proteinExistence type="predicted"/>
<keyword evidence="2" id="KW-1185">Reference proteome</keyword>
<dbReference type="Proteomes" id="UP001056201">
    <property type="component" value="Chromosome 2"/>
</dbReference>
<evidence type="ECO:0000313" key="1">
    <source>
        <dbReference type="EMBL" id="URI08900.1"/>
    </source>
</evidence>
<dbReference type="EMBL" id="CP097636">
    <property type="protein sequence ID" value="URI08900.1"/>
    <property type="molecule type" value="Genomic_DNA"/>
</dbReference>
<organism evidence="1 2">
    <name type="scientific">Aquincola tertiaricarbonis</name>
    <dbReference type="NCBI Taxonomy" id="391953"/>
    <lineage>
        <taxon>Bacteria</taxon>
        <taxon>Pseudomonadati</taxon>
        <taxon>Pseudomonadota</taxon>
        <taxon>Betaproteobacteria</taxon>
        <taxon>Burkholderiales</taxon>
        <taxon>Sphaerotilaceae</taxon>
        <taxon>Aquincola</taxon>
    </lineage>
</organism>
<name>A0ABY4SC61_AQUTE</name>
<evidence type="ECO:0008006" key="3">
    <source>
        <dbReference type="Google" id="ProtNLM"/>
    </source>
</evidence>
<dbReference type="RefSeq" id="WP_250197118.1">
    <property type="nucleotide sequence ID" value="NZ_CP097636.1"/>
</dbReference>
<reference evidence="1" key="1">
    <citation type="submission" date="2022-05" db="EMBL/GenBank/DDBJ databases">
        <title>An RpoN-dependent PEP-CTERM gene is involved in floc formation of an Aquincola tertiaricarbonis strain.</title>
        <authorList>
            <person name="Qiu D."/>
            <person name="Xia M."/>
        </authorList>
    </citation>
    <scope>NUCLEOTIDE SEQUENCE</scope>
    <source>
        <strain evidence="1">RN12</strain>
    </source>
</reference>
<evidence type="ECO:0000313" key="2">
    <source>
        <dbReference type="Proteomes" id="UP001056201"/>
    </source>
</evidence>
<gene>
    <name evidence="1" type="ORF">MW290_25360</name>
</gene>
<protein>
    <recommendedName>
        <fullName evidence="3">Gluconate 2-dehydrogenase subunit 3 family protein</fullName>
    </recommendedName>
</protein>